<evidence type="ECO:0000256" key="9">
    <source>
        <dbReference type="ARBA" id="ARBA00031636"/>
    </source>
</evidence>
<comment type="caution">
    <text evidence="11">The sequence shown here is derived from an EMBL/GenBank/DDBJ whole genome shotgun (WGS) entry which is preliminary data.</text>
</comment>
<dbReference type="InterPro" id="IPR002528">
    <property type="entry name" value="MATE_fam"/>
</dbReference>
<dbReference type="NCBIfam" id="TIGR00797">
    <property type="entry name" value="matE"/>
    <property type="match status" value="1"/>
</dbReference>
<dbReference type="EMBL" id="NKHF01000036">
    <property type="protein sequence ID" value="PCK32295.1"/>
    <property type="molecule type" value="Genomic_DNA"/>
</dbReference>
<dbReference type="CDD" id="cd13131">
    <property type="entry name" value="MATE_NorM_like"/>
    <property type="match status" value="1"/>
</dbReference>
<feature type="transmembrane region" description="Helical" evidence="10">
    <location>
        <begin position="386"/>
        <end position="406"/>
    </location>
</feature>
<evidence type="ECO:0000313" key="12">
    <source>
        <dbReference type="Proteomes" id="UP000228621"/>
    </source>
</evidence>
<evidence type="ECO:0000256" key="4">
    <source>
        <dbReference type="ARBA" id="ARBA00022475"/>
    </source>
</evidence>
<feature type="transmembrane region" description="Helical" evidence="10">
    <location>
        <begin position="186"/>
        <end position="210"/>
    </location>
</feature>
<evidence type="ECO:0000256" key="3">
    <source>
        <dbReference type="ARBA" id="ARBA00022449"/>
    </source>
</evidence>
<proteinExistence type="predicted"/>
<dbReference type="GO" id="GO:0006811">
    <property type="term" value="P:monoatomic ion transport"/>
    <property type="evidence" value="ECO:0007669"/>
    <property type="project" value="UniProtKB-KW"/>
</dbReference>
<feature type="transmembrane region" description="Helical" evidence="10">
    <location>
        <begin position="124"/>
        <end position="146"/>
    </location>
</feature>
<evidence type="ECO:0000256" key="6">
    <source>
        <dbReference type="ARBA" id="ARBA00022989"/>
    </source>
</evidence>
<name>A0A2A5JSA6_PSEO7</name>
<feature type="transmembrane region" description="Helical" evidence="10">
    <location>
        <begin position="236"/>
        <end position="263"/>
    </location>
</feature>
<keyword evidence="7" id="KW-0406">Ion transport</keyword>
<protein>
    <recommendedName>
        <fullName evidence="9">Multidrug-efflux transporter</fullName>
    </recommendedName>
</protein>
<evidence type="ECO:0000256" key="1">
    <source>
        <dbReference type="ARBA" id="ARBA00004429"/>
    </source>
</evidence>
<keyword evidence="6 10" id="KW-1133">Transmembrane helix</keyword>
<feature type="transmembrane region" description="Helical" evidence="10">
    <location>
        <begin position="57"/>
        <end position="75"/>
    </location>
</feature>
<keyword evidence="2" id="KW-0813">Transport</keyword>
<dbReference type="AlphaFoldDB" id="A0A2A5JSA6"/>
<dbReference type="GO" id="GO:0005886">
    <property type="term" value="C:plasma membrane"/>
    <property type="evidence" value="ECO:0007669"/>
    <property type="project" value="UniProtKB-SubCell"/>
</dbReference>
<evidence type="ECO:0000256" key="2">
    <source>
        <dbReference type="ARBA" id="ARBA00022448"/>
    </source>
</evidence>
<gene>
    <name evidence="11" type="ORF">CEX98_08170</name>
</gene>
<comment type="subcellular location">
    <subcellularLocation>
        <location evidence="1">Cell inner membrane</location>
        <topology evidence="1">Multi-pass membrane protein</topology>
    </subcellularLocation>
</comment>
<sequence length="452" mass="48824">MNFSTWEARRLLQLAIPVFLAQVTLVLMTVVDTMMAGQVSAEDLAALSIATGVWNPLIFSLQGILLALTSIVAHCHGAKDSSGITKFFQQSLYLSLALFSIGLILANFTSLVFANIGASNNVQFLAQGYIDFVKWGLLGFLIFTVYRNVTEGVGQTKPAFYISIVGLCINVIANYIFIYGKFGAPALGSAGCGLATSIVLWSMAVAQWIYSLKSKHVDGKALISNFTKPSLSMMKYIATLGFPIALATFFEVTLFACIPLFIADLGPVSVSGHQIAASVTTMLFMMPLSLSMAIAIRIGNLTGQGAVDQLKLSVRTAFILANLIALFVASITYIGRDEIAWLYTNNKEVAALATSIMVLACLYQLPDALQVSANGVLRGLKYTKPISWVTFVSYWLIGFSLGYVLAKTDWITTAMGPQGFWVGIIIGLSTAALLLVTCVNKRVNFEINQATR</sequence>
<evidence type="ECO:0000256" key="10">
    <source>
        <dbReference type="SAM" id="Phobius"/>
    </source>
</evidence>
<dbReference type="GO" id="GO:0015297">
    <property type="term" value="F:antiporter activity"/>
    <property type="evidence" value="ECO:0007669"/>
    <property type="project" value="UniProtKB-KW"/>
</dbReference>
<feature type="transmembrane region" description="Helical" evidence="10">
    <location>
        <begin position="348"/>
        <end position="365"/>
    </location>
</feature>
<evidence type="ECO:0000256" key="7">
    <source>
        <dbReference type="ARBA" id="ARBA00023065"/>
    </source>
</evidence>
<dbReference type="InterPro" id="IPR048279">
    <property type="entry name" value="MdtK-like"/>
</dbReference>
<reference evidence="12" key="1">
    <citation type="journal article" date="2019" name="Genome Announc.">
        <title>Draft Genome Sequence of Pseudoalteromonas piscicida Strain 36Y ROTHPW, an Hypersaline Seawater Isolate from the South Coast of Sonora, Mexico.</title>
        <authorList>
            <person name="Sanchez-Diaz R."/>
            <person name="Molina-Garza Z.J."/>
            <person name="Cruz-Suarez L.E."/>
            <person name="Selvin J."/>
            <person name="Kiran G.S."/>
            <person name="Ibarra-Gamez J.C."/>
            <person name="Gomez-Gil B."/>
            <person name="Galaviz-Silva L."/>
        </authorList>
    </citation>
    <scope>NUCLEOTIDE SEQUENCE [LARGE SCALE GENOMIC DNA]</scope>
    <source>
        <strain evidence="12">36Y_RITHPW</strain>
    </source>
</reference>
<evidence type="ECO:0000256" key="8">
    <source>
        <dbReference type="ARBA" id="ARBA00023136"/>
    </source>
</evidence>
<dbReference type="RefSeq" id="WP_099641606.1">
    <property type="nucleotide sequence ID" value="NZ_NKHF01000036.1"/>
</dbReference>
<accession>A0A2A5JSA6</accession>
<dbReference type="Pfam" id="PF01554">
    <property type="entry name" value="MatE"/>
    <property type="match status" value="2"/>
</dbReference>
<dbReference type="Proteomes" id="UP000228621">
    <property type="component" value="Unassembled WGS sequence"/>
</dbReference>
<keyword evidence="4" id="KW-1003">Cell membrane</keyword>
<keyword evidence="8 10" id="KW-0472">Membrane</keyword>
<evidence type="ECO:0000313" key="11">
    <source>
        <dbReference type="EMBL" id="PCK32295.1"/>
    </source>
</evidence>
<dbReference type="GO" id="GO:0042910">
    <property type="term" value="F:xenobiotic transmembrane transporter activity"/>
    <property type="evidence" value="ECO:0007669"/>
    <property type="project" value="InterPro"/>
</dbReference>
<evidence type="ECO:0000256" key="5">
    <source>
        <dbReference type="ARBA" id="ARBA00022692"/>
    </source>
</evidence>
<organism evidence="11 12">
    <name type="scientific">Pseudoalteromonas piscicida</name>
    <dbReference type="NCBI Taxonomy" id="43662"/>
    <lineage>
        <taxon>Bacteria</taxon>
        <taxon>Pseudomonadati</taxon>
        <taxon>Pseudomonadota</taxon>
        <taxon>Gammaproteobacteria</taxon>
        <taxon>Alteromonadales</taxon>
        <taxon>Pseudoalteromonadaceae</taxon>
        <taxon>Pseudoalteromonas</taxon>
    </lineage>
</organism>
<feature type="transmembrane region" description="Helical" evidence="10">
    <location>
        <begin position="418"/>
        <end position="439"/>
    </location>
</feature>
<dbReference type="OrthoDB" id="9780160at2"/>
<keyword evidence="12" id="KW-1185">Reference proteome</keyword>
<feature type="transmembrane region" description="Helical" evidence="10">
    <location>
        <begin position="158"/>
        <end position="180"/>
    </location>
</feature>
<keyword evidence="5 10" id="KW-0812">Transmembrane</keyword>
<dbReference type="InterPro" id="IPR050222">
    <property type="entry name" value="MATE_MdtK"/>
</dbReference>
<dbReference type="PIRSF" id="PIRSF006603">
    <property type="entry name" value="DinF"/>
    <property type="match status" value="1"/>
</dbReference>
<dbReference type="PANTHER" id="PTHR43298">
    <property type="entry name" value="MULTIDRUG RESISTANCE PROTEIN NORM-RELATED"/>
    <property type="match status" value="1"/>
</dbReference>
<feature type="transmembrane region" description="Helical" evidence="10">
    <location>
        <begin position="96"/>
        <end position="118"/>
    </location>
</feature>
<keyword evidence="3" id="KW-0050">Antiport</keyword>
<feature type="transmembrane region" description="Helical" evidence="10">
    <location>
        <begin position="317"/>
        <end position="336"/>
    </location>
</feature>
<feature type="transmembrane region" description="Helical" evidence="10">
    <location>
        <begin position="275"/>
        <end position="296"/>
    </location>
</feature>
<dbReference type="PANTHER" id="PTHR43298:SF2">
    <property type="entry name" value="FMN_FAD EXPORTER YEEO-RELATED"/>
    <property type="match status" value="1"/>
</dbReference>